<evidence type="ECO:0000313" key="4">
    <source>
        <dbReference type="Proteomes" id="UP000807025"/>
    </source>
</evidence>
<dbReference type="AlphaFoldDB" id="A0A9P6A8W9"/>
<evidence type="ECO:0000256" key="1">
    <source>
        <dbReference type="SAM" id="MobiDB-lite"/>
    </source>
</evidence>
<proteinExistence type="predicted"/>
<dbReference type="Proteomes" id="UP000807025">
    <property type="component" value="Unassembled WGS sequence"/>
</dbReference>
<reference evidence="3" key="1">
    <citation type="submission" date="2020-11" db="EMBL/GenBank/DDBJ databases">
        <authorList>
            <consortium name="DOE Joint Genome Institute"/>
            <person name="Ahrendt S."/>
            <person name="Riley R."/>
            <person name="Andreopoulos W."/>
            <person name="Labutti K."/>
            <person name="Pangilinan J."/>
            <person name="Ruiz-Duenas F.J."/>
            <person name="Barrasa J.M."/>
            <person name="Sanchez-Garcia M."/>
            <person name="Camarero S."/>
            <person name="Miyauchi S."/>
            <person name="Serrano A."/>
            <person name="Linde D."/>
            <person name="Babiker R."/>
            <person name="Drula E."/>
            <person name="Ayuso-Fernandez I."/>
            <person name="Pacheco R."/>
            <person name="Padilla G."/>
            <person name="Ferreira P."/>
            <person name="Barriuso J."/>
            <person name="Kellner H."/>
            <person name="Castanera R."/>
            <person name="Alfaro M."/>
            <person name="Ramirez L."/>
            <person name="Pisabarro A.G."/>
            <person name="Kuo A."/>
            <person name="Tritt A."/>
            <person name="Lipzen A."/>
            <person name="He G."/>
            <person name="Yan M."/>
            <person name="Ng V."/>
            <person name="Cullen D."/>
            <person name="Martin F."/>
            <person name="Rosso M.-N."/>
            <person name="Henrissat B."/>
            <person name="Hibbett D."/>
            <person name="Martinez A.T."/>
            <person name="Grigoriev I.V."/>
        </authorList>
    </citation>
    <scope>NUCLEOTIDE SEQUENCE</scope>
    <source>
        <strain evidence="3">ATCC 90797</strain>
    </source>
</reference>
<feature type="compositionally biased region" description="Polar residues" evidence="1">
    <location>
        <begin position="105"/>
        <end position="117"/>
    </location>
</feature>
<dbReference type="InterPro" id="IPR045341">
    <property type="entry name" value="DUF6532"/>
</dbReference>
<gene>
    <name evidence="3" type="ORF">BDN71DRAFT_1501141</name>
</gene>
<feature type="compositionally biased region" description="Basic and acidic residues" evidence="1">
    <location>
        <begin position="149"/>
        <end position="162"/>
    </location>
</feature>
<protein>
    <recommendedName>
        <fullName evidence="2">DUF6532 domain-containing protein</fullName>
    </recommendedName>
</protein>
<dbReference type="Pfam" id="PF20149">
    <property type="entry name" value="DUF6532"/>
    <property type="match status" value="1"/>
</dbReference>
<feature type="region of interest" description="Disordered" evidence="1">
    <location>
        <begin position="149"/>
        <end position="175"/>
    </location>
</feature>
<evidence type="ECO:0000259" key="2">
    <source>
        <dbReference type="Pfam" id="PF20149"/>
    </source>
</evidence>
<name>A0A9P6A8W9_PLEER</name>
<evidence type="ECO:0000313" key="3">
    <source>
        <dbReference type="EMBL" id="KAF9501416.1"/>
    </source>
</evidence>
<feature type="domain" description="DUF6532" evidence="2">
    <location>
        <begin position="391"/>
        <end position="514"/>
    </location>
</feature>
<organism evidence="3 4">
    <name type="scientific">Pleurotus eryngii</name>
    <name type="common">Boletus of the steppes</name>
    <dbReference type="NCBI Taxonomy" id="5323"/>
    <lineage>
        <taxon>Eukaryota</taxon>
        <taxon>Fungi</taxon>
        <taxon>Dikarya</taxon>
        <taxon>Basidiomycota</taxon>
        <taxon>Agaricomycotina</taxon>
        <taxon>Agaricomycetes</taxon>
        <taxon>Agaricomycetidae</taxon>
        <taxon>Agaricales</taxon>
        <taxon>Pleurotineae</taxon>
        <taxon>Pleurotaceae</taxon>
        <taxon>Pleurotus</taxon>
    </lineage>
</organism>
<comment type="caution">
    <text evidence="3">The sequence shown here is derived from an EMBL/GenBank/DDBJ whole genome shotgun (WGS) entry which is preliminary data.</text>
</comment>
<feature type="region of interest" description="Disordered" evidence="1">
    <location>
        <begin position="90"/>
        <end position="132"/>
    </location>
</feature>
<sequence>MKKSKRQKATELAATRPDLAPLDAALRANYVNEPDEWLSDGPGLGNLPYTSGDDSEHLSILGEHEVGAYDEDFDDRKGTDPNYVEQDEAVASESDLEGEVKSSTDHAQVTSKKQTASVGRPGINVTKSDSKAASKAAQRAAFRTAISRQAKDAKPLNEHGTEMDVPGTNTSGKRKVGTDIGGLKANWRKVAPVQVPAKVYHTPTFKSTATSTTTTITAIGKCSNSNLEAAGEFDKDEDVKILQVVQAKKEMKFPAVSAAIPHSKLSNVTQKPIARSTMQMGIKFELAEISITGEVTSVSMKKGSNKNKTKYTNANLLFSCARSRVDLKTWQKAFLPDLCDWAGTLGELFGSNSHPDLHGVVLNLWRKHFPHLINVENDLAIVGVAITALRNWCSEISKAGLCVVAEQIKGLTTEEVIDYVAFQLPADGQVGRFIYGQPDNEPGHHDAWLLDLLLETFTCHVSTTMNVKDSVDYPIRVLALSAASVEHALKHWETGACQDLAFSDSLWGAVTEGYARSTATLNEQKWNDILSGALQFATSLKQQEFVGKMASQEPSFEMDPRAMITD</sequence>
<keyword evidence="4" id="KW-1185">Reference proteome</keyword>
<accession>A0A9P6A8W9</accession>
<dbReference type="OrthoDB" id="3058688at2759"/>
<dbReference type="EMBL" id="MU154523">
    <property type="protein sequence ID" value="KAF9501416.1"/>
    <property type="molecule type" value="Genomic_DNA"/>
</dbReference>